<dbReference type="RefSeq" id="WP_345066125.1">
    <property type="nucleotide sequence ID" value="NZ_BAABGR010000015.1"/>
</dbReference>
<dbReference type="Proteomes" id="UP001500394">
    <property type="component" value="Unassembled WGS sequence"/>
</dbReference>
<dbReference type="Gene3D" id="2.10.109.10">
    <property type="entry name" value="Umud Fragment, subunit A"/>
    <property type="match status" value="1"/>
</dbReference>
<reference evidence="3" key="1">
    <citation type="journal article" date="2019" name="Int. J. Syst. Evol. Microbiol.">
        <title>The Global Catalogue of Microorganisms (GCM) 10K type strain sequencing project: providing services to taxonomists for standard genome sequencing and annotation.</title>
        <authorList>
            <consortium name="The Broad Institute Genomics Platform"/>
            <consortium name="The Broad Institute Genome Sequencing Center for Infectious Disease"/>
            <person name="Wu L."/>
            <person name="Ma J."/>
        </authorList>
    </citation>
    <scope>NUCLEOTIDE SEQUENCE [LARGE SCALE GENOMIC DNA]</scope>
    <source>
        <strain evidence="3">JCM 17858</strain>
    </source>
</reference>
<dbReference type="EMBL" id="BAABGR010000015">
    <property type="protein sequence ID" value="GAA4514919.1"/>
    <property type="molecule type" value="Genomic_DNA"/>
</dbReference>
<dbReference type="CDD" id="cd06462">
    <property type="entry name" value="Peptidase_S24_S26"/>
    <property type="match status" value="1"/>
</dbReference>
<dbReference type="InterPro" id="IPR036286">
    <property type="entry name" value="LexA/Signal_pep-like_sf"/>
</dbReference>
<dbReference type="SUPFAM" id="SSF51306">
    <property type="entry name" value="LexA/Signal peptidase"/>
    <property type="match status" value="1"/>
</dbReference>
<feature type="domain" description="Peptidase S24/S26A/S26B/S26C" evidence="1">
    <location>
        <begin position="24"/>
        <end position="111"/>
    </location>
</feature>
<evidence type="ECO:0000313" key="3">
    <source>
        <dbReference type="Proteomes" id="UP001500394"/>
    </source>
</evidence>
<evidence type="ECO:0000259" key="1">
    <source>
        <dbReference type="Pfam" id="PF00717"/>
    </source>
</evidence>
<protein>
    <submittedName>
        <fullName evidence="2">S24/S26 family peptidase</fullName>
    </submittedName>
</protein>
<proteinExistence type="predicted"/>
<keyword evidence="3" id="KW-1185">Reference proteome</keyword>
<accession>A0ABP8R0F2</accession>
<organism evidence="2 3">
    <name type="scientific">Sphingobacterium thermophilum</name>
    <dbReference type="NCBI Taxonomy" id="768534"/>
    <lineage>
        <taxon>Bacteria</taxon>
        <taxon>Pseudomonadati</taxon>
        <taxon>Bacteroidota</taxon>
        <taxon>Sphingobacteriia</taxon>
        <taxon>Sphingobacteriales</taxon>
        <taxon>Sphingobacteriaceae</taxon>
        <taxon>Sphingobacterium</taxon>
    </lineage>
</organism>
<sequence length="152" mass="17471">MDNKENGIGKKVIENDIFFQEVQVFLASGKDVMFHIKGNSMLPFLSHGDKVLLSAITADDLKLGRIVLARIDWGYVLHRLVWKRGNYVWLAGDNNLVQVEKVERTSILGYVKYAEGVKGKVDVNSNGQVFMGICWFLLRPLRWLIFKIRKIF</sequence>
<dbReference type="Pfam" id="PF00717">
    <property type="entry name" value="Peptidase_S24"/>
    <property type="match status" value="1"/>
</dbReference>
<comment type="caution">
    <text evidence="2">The sequence shown here is derived from an EMBL/GenBank/DDBJ whole genome shotgun (WGS) entry which is preliminary data.</text>
</comment>
<name>A0ABP8R0F2_9SPHI</name>
<dbReference type="InterPro" id="IPR015927">
    <property type="entry name" value="Peptidase_S24_S26A/B/C"/>
</dbReference>
<gene>
    <name evidence="2" type="ORF">GCM10023173_12070</name>
</gene>
<evidence type="ECO:0000313" key="2">
    <source>
        <dbReference type="EMBL" id="GAA4514919.1"/>
    </source>
</evidence>